<dbReference type="STRING" id="101127.A0A1X2GAU0"/>
<dbReference type="GO" id="GO:0005737">
    <property type="term" value="C:cytoplasm"/>
    <property type="evidence" value="ECO:0007669"/>
    <property type="project" value="TreeGrafter"/>
</dbReference>
<dbReference type="CDD" id="cd18497">
    <property type="entry name" value="BACK_ABTB1_BPOZ"/>
    <property type="match status" value="1"/>
</dbReference>
<dbReference type="PROSITE" id="PS50097">
    <property type="entry name" value="BTB"/>
    <property type="match status" value="2"/>
</dbReference>
<feature type="domain" description="BTB" evidence="3">
    <location>
        <begin position="155"/>
        <end position="238"/>
    </location>
</feature>
<comment type="caution">
    <text evidence="4">The sequence shown here is derived from an EMBL/GenBank/DDBJ whole genome shotgun (WGS) entry which is preliminary data.</text>
</comment>
<dbReference type="InterPro" id="IPR036770">
    <property type="entry name" value="Ankyrin_rpt-contain_sf"/>
</dbReference>
<evidence type="ECO:0000256" key="1">
    <source>
        <dbReference type="ARBA" id="ARBA00022737"/>
    </source>
</evidence>
<keyword evidence="2" id="KW-0040">ANK repeat</keyword>
<evidence type="ECO:0000313" key="5">
    <source>
        <dbReference type="Proteomes" id="UP000242146"/>
    </source>
</evidence>
<dbReference type="SMART" id="SM00248">
    <property type="entry name" value="ANK"/>
    <property type="match status" value="2"/>
</dbReference>
<dbReference type="SMART" id="SM00225">
    <property type="entry name" value="BTB"/>
    <property type="match status" value="2"/>
</dbReference>
<dbReference type="Pfam" id="PF00651">
    <property type="entry name" value="BTB"/>
    <property type="match status" value="2"/>
</dbReference>
<sequence length="578" mass="65807">MTKGSTVSKSRVMELAQQEMTTVGTLVAADDYELTMDPNADNVFDELCTACKQGDLEKVESLVSSFGASVNQVDDWQASPLYWSCLCGHYEIVKFLLENGAQCDPNTFQGERCAYGALNSDIRTLLFSYKITKATDTNQPYLAFLTDLLYDHPFDDVCFSIRMAPPTNSSTADTPPAQYHSFAAHRCMLVARSPYFKQHLLERWKGQTNIKLNKSLVDPTAFGAVLRYIYTGQLGDADDQVLENIVFVCRHLDMPELSVRCQQFLETPKNERKRQLGYDAKEMARIRLDMEQFLQHLLFTAAHVERQGEADWMVRQRFLEYVHTDDSSQPLPLASMMDPTTTFADVAVYLTQENILFPCHKSFLCRSDYFKYMLQGTFAEASAQTSSIHYENTTTIQLPVVQTDVPSDVFQFVLEFLYTDRCTIPIDAAYDVLLVADLLLMDRLKALAAIALTSHDQPILPIFDLMQTALDLNVDRLEQWCTQYFAKHFDDYIHQDAFQNLIRQSAQTIAGRQETDSIPFVDELRYYLGKLYSVEYDDLGGVGNMFGDTKEGWTELEREYNAKLDILDAVLENLGLEA</sequence>
<dbReference type="OrthoDB" id="684045at2759"/>
<keyword evidence="5" id="KW-1185">Reference proteome</keyword>
<dbReference type="Gene3D" id="1.25.40.20">
    <property type="entry name" value="Ankyrin repeat-containing domain"/>
    <property type="match status" value="1"/>
</dbReference>
<gene>
    <name evidence="4" type="ORF">DM01DRAFT_1409400</name>
</gene>
<dbReference type="InterPro" id="IPR000210">
    <property type="entry name" value="BTB/POZ_dom"/>
</dbReference>
<dbReference type="Pfam" id="PF12796">
    <property type="entry name" value="Ank_2"/>
    <property type="match status" value="1"/>
</dbReference>
<dbReference type="InterPro" id="IPR002110">
    <property type="entry name" value="Ankyrin_rpt"/>
</dbReference>
<dbReference type="EMBL" id="MCGT01000026">
    <property type="protein sequence ID" value="ORX49411.1"/>
    <property type="molecule type" value="Genomic_DNA"/>
</dbReference>
<dbReference type="Proteomes" id="UP000242146">
    <property type="component" value="Unassembled WGS sequence"/>
</dbReference>
<accession>A0A1X2GAU0</accession>
<dbReference type="Gene3D" id="3.30.710.10">
    <property type="entry name" value="Potassium Channel Kv1.1, Chain A"/>
    <property type="match status" value="2"/>
</dbReference>
<dbReference type="SUPFAM" id="SSF48403">
    <property type="entry name" value="Ankyrin repeat"/>
    <property type="match status" value="1"/>
</dbReference>
<dbReference type="InterPro" id="IPR011333">
    <property type="entry name" value="SKP1/BTB/POZ_sf"/>
</dbReference>
<dbReference type="GO" id="GO:0000151">
    <property type="term" value="C:ubiquitin ligase complex"/>
    <property type="evidence" value="ECO:0007669"/>
    <property type="project" value="TreeGrafter"/>
</dbReference>
<protein>
    <submittedName>
        <fullName evidence="4">POZ domain-containing protein</fullName>
    </submittedName>
</protein>
<dbReference type="AlphaFoldDB" id="A0A1X2GAU0"/>
<keyword evidence="1" id="KW-0677">Repeat</keyword>
<feature type="domain" description="BTB" evidence="3">
    <location>
        <begin position="344"/>
        <end position="426"/>
    </location>
</feature>
<organism evidence="4 5">
    <name type="scientific">Hesseltinella vesiculosa</name>
    <dbReference type="NCBI Taxonomy" id="101127"/>
    <lineage>
        <taxon>Eukaryota</taxon>
        <taxon>Fungi</taxon>
        <taxon>Fungi incertae sedis</taxon>
        <taxon>Mucoromycota</taxon>
        <taxon>Mucoromycotina</taxon>
        <taxon>Mucoromycetes</taxon>
        <taxon>Mucorales</taxon>
        <taxon>Cunninghamellaceae</taxon>
        <taxon>Hesseltinella</taxon>
    </lineage>
</organism>
<dbReference type="PANTHER" id="PTHR46231">
    <property type="entry name" value="ANKYRIN REPEAT AND BTB/POZ DOMAIN-CONTAINING PROTEIN 1"/>
    <property type="match status" value="1"/>
</dbReference>
<evidence type="ECO:0000256" key="2">
    <source>
        <dbReference type="ARBA" id="ARBA00023043"/>
    </source>
</evidence>
<reference evidence="4 5" key="1">
    <citation type="submission" date="2016-07" db="EMBL/GenBank/DDBJ databases">
        <title>Pervasive Adenine N6-methylation of Active Genes in Fungi.</title>
        <authorList>
            <consortium name="DOE Joint Genome Institute"/>
            <person name="Mondo S.J."/>
            <person name="Dannebaum R.O."/>
            <person name="Kuo R.C."/>
            <person name="Labutti K."/>
            <person name="Haridas S."/>
            <person name="Kuo A."/>
            <person name="Salamov A."/>
            <person name="Ahrendt S.R."/>
            <person name="Lipzen A."/>
            <person name="Sullivan W."/>
            <person name="Andreopoulos W.B."/>
            <person name="Clum A."/>
            <person name="Lindquist E."/>
            <person name="Daum C."/>
            <person name="Ramamoorthy G.K."/>
            <person name="Gryganskyi A."/>
            <person name="Culley D."/>
            <person name="Magnuson J.K."/>
            <person name="James T.Y."/>
            <person name="O'Malley M.A."/>
            <person name="Stajich J.E."/>
            <person name="Spatafora J.W."/>
            <person name="Visel A."/>
            <person name="Grigoriev I.V."/>
        </authorList>
    </citation>
    <scope>NUCLEOTIDE SEQUENCE [LARGE SCALE GENOMIC DNA]</scope>
    <source>
        <strain evidence="4 5">NRRL 3301</strain>
    </source>
</reference>
<dbReference type="SUPFAM" id="SSF54695">
    <property type="entry name" value="POZ domain"/>
    <property type="match status" value="2"/>
</dbReference>
<evidence type="ECO:0000259" key="3">
    <source>
        <dbReference type="PROSITE" id="PS50097"/>
    </source>
</evidence>
<proteinExistence type="predicted"/>
<evidence type="ECO:0000313" key="4">
    <source>
        <dbReference type="EMBL" id="ORX49411.1"/>
    </source>
</evidence>
<name>A0A1X2GAU0_9FUNG</name>
<dbReference type="InterPro" id="IPR044515">
    <property type="entry name" value="ABTB1"/>
</dbReference>
<dbReference type="PANTHER" id="PTHR46231:SF1">
    <property type="entry name" value="ANKYRIN REPEAT AND BTB_POZ DOMAIN-CONTAINING PROTEIN 1"/>
    <property type="match status" value="1"/>
</dbReference>